<dbReference type="SFLD" id="SFLDG01383">
    <property type="entry name" value="cyclic_pyranopterin_phosphate"/>
    <property type="match status" value="1"/>
</dbReference>
<dbReference type="GO" id="GO:0046872">
    <property type="term" value="F:metal ion binding"/>
    <property type="evidence" value="ECO:0007669"/>
    <property type="project" value="UniProtKB-KW"/>
</dbReference>
<feature type="binding site" evidence="12">
    <location>
        <position position="26"/>
    </location>
    <ligand>
        <name>[4Fe-4S] cluster</name>
        <dbReference type="ChEBI" id="CHEBI:49883"/>
        <label>1</label>
        <note>4Fe-4S-S-AdoMet</note>
    </ligand>
</feature>
<dbReference type="InterPro" id="IPR050105">
    <property type="entry name" value="MoCo_biosynth_MoaA/MoaC"/>
</dbReference>
<dbReference type="GO" id="GO:0061798">
    <property type="term" value="F:GTP 3',8'-cyclase activity"/>
    <property type="evidence" value="ECO:0007669"/>
    <property type="project" value="UniProtKB-UniRule"/>
</dbReference>
<evidence type="ECO:0000256" key="7">
    <source>
        <dbReference type="ARBA" id="ARBA00023014"/>
    </source>
</evidence>
<dbReference type="InterPro" id="IPR013785">
    <property type="entry name" value="Aldolase_TIM"/>
</dbReference>
<evidence type="ECO:0000256" key="10">
    <source>
        <dbReference type="ARBA" id="ARBA00023239"/>
    </source>
</evidence>
<feature type="binding site" evidence="12">
    <location>
        <position position="28"/>
    </location>
    <ligand>
        <name>S-adenosyl-L-methionine</name>
        <dbReference type="ChEBI" id="CHEBI:59789"/>
    </ligand>
</feature>
<evidence type="ECO:0000256" key="5">
    <source>
        <dbReference type="ARBA" id="ARBA00022741"/>
    </source>
</evidence>
<feature type="binding site" evidence="12">
    <location>
        <position position="22"/>
    </location>
    <ligand>
        <name>[4Fe-4S] cluster</name>
        <dbReference type="ChEBI" id="CHEBI:49883"/>
        <label>1</label>
        <note>4Fe-4S-S-AdoMet</note>
    </ligand>
</feature>
<feature type="binding site" evidence="12">
    <location>
        <position position="254"/>
    </location>
    <ligand>
        <name>[4Fe-4S] cluster</name>
        <dbReference type="ChEBI" id="CHEBI:49883"/>
        <label>2</label>
        <note>4Fe-4S-substrate</note>
    </ligand>
</feature>
<comment type="catalytic activity">
    <reaction evidence="11 12">
        <text>GTP + AH2 + S-adenosyl-L-methionine = (8S)-3',8-cyclo-7,8-dihydroguanosine 5'-triphosphate + 5'-deoxyadenosine + L-methionine + A + H(+)</text>
        <dbReference type="Rhea" id="RHEA:49576"/>
        <dbReference type="ChEBI" id="CHEBI:13193"/>
        <dbReference type="ChEBI" id="CHEBI:15378"/>
        <dbReference type="ChEBI" id="CHEBI:17319"/>
        <dbReference type="ChEBI" id="CHEBI:17499"/>
        <dbReference type="ChEBI" id="CHEBI:37565"/>
        <dbReference type="ChEBI" id="CHEBI:57844"/>
        <dbReference type="ChEBI" id="CHEBI:59789"/>
        <dbReference type="ChEBI" id="CHEBI:131766"/>
        <dbReference type="EC" id="4.1.99.22"/>
    </reaction>
</comment>
<name>Q4JTT6_CORJK</name>
<dbReference type="Proteomes" id="UP000000545">
    <property type="component" value="Chromosome"/>
</dbReference>
<dbReference type="EMBL" id="CR931997">
    <property type="protein sequence ID" value="CAI37771.1"/>
    <property type="molecule type" value="Genomic_DNA"/>
</dbReference>
<keyword evidence="8 12" id="KW-0342">GTP-binding</keyword>
<sequence>MKLVDKFGRVATDLRISLTDRCNLRCTYCMPADGMDWFPTSNLLSDSEVVRLVKIGVRDLGVTKVRFTGGEPLLRKNLEGVIAEISELEPQPVLALTTNATALTHRAEKLREAGLSRVNISLDTVNRSRFAALTRRDRLLDVLRGIEAAISTGMTVKINAVLHHEDDPAALLSYALRVGASLRFIENMPIGTEKWDPSVVVTSAAVKERLTDAGFELGLARERGSAPAEVFPVRGKGLPDGDVGFISSVSEPFCGACSRTRITADGKVRSCLFSTRETDLMELMRGGATDSEIAAVWRQAMWGKPREHGIEQVGFATPSRTMSAIGG</sequence>
<dbReference type="GO" id="GO:1904047">
    <property type="term" value="F:S-adenosyl-L-methionine binding"/>
    <property type="evidence" value="ECO:0007669"/>
    <property type="project" value="UniProtKB-UniRule"/>
</dbReference>
<dbReference type="NCBIfam" id="TIGR02666">
    <property type="entry name" value="moaA"/>
    <property type="match status" value="1"/>
</dbReference>
<dbReference type="CDD" id="cd01335">
    <property type="entry name" value="Radical_SAM"/>
    <property type="match status" value="1"/>
</dbReference>
<dbReference type="AlphaFoldDB" id="Q4JTT6"/>
<organism evidence="14 15">
    <name type="scientific">Corynebacterium jeikeium (strain K411)</name>
    <dbReference type="NCBI Taxonomy" id="306537"/>
    <lineage>
        <taxon>Bacteria</taxon>
        <taxon>Bacillati</taxon>
        <taxon>Actinomycetota</taxon>
        <taxon>Actinomycetes</taxon>
        <taxon>Mycobacteriales</taxon>
        <taxon>Corynebacteriaceae</taxon>
        <taxon>Corynebacterium</taxon>
    </lineage>
</organism>
<reference evidence="14 15" key="1">
    <citation type="journal article" date="2005" name="J. Bacteriol.">
        <title>Complete genome sequence and analysis of the multiresistant nosocomial pathogen Corynebacterium jeikeium K411, a lipid-requiring bacterium of the human skin flora.</title>
        <authorList>
            <person name="Tauch A."/>
            <person name="Kaiser O."/>
            <person name="Hain T."/>
            <person name="Goesmann A."/>
            <person name="Weisshaar B."/>
            <person name="Albersmeier A."/>
            <person name="Bekel T."/>
            <person name="Bischoff N."/>
            <person name="Brune I."/>
            <person name="Chakraborty T."/>
            <person name="Kalinowski J."/>
            <person name="Meyer F."/>
            <person name="Rupp O."/>
            <person name="Schneiker S."/>
            <person name="Viehoever P."/>
            <person name="Puehler A."/>
        </authorList>
    </citation>
    <scope>NUCLEOTIDE SEQUENCE [LARGE SCALE GENOMIC DNA]</scope>
    <source>
        <strain evidence="14 15">K411</strain>
    </source>
</reference>
<dbReference type="PROSITE" id="PS51918">
    <property type="entry name" value="RADICAL_SAM"/>
    <property type="match status" value="1"/>
</dbReference>
<comment type="similarity">
    <text evidence="12">Belongs to the radical SAM superfamily. MoaA family.</text>
</comment>
<keyword evidence="10 12" id="KW-0456">Lyase</keyword>
<comment type="function">
    <text evidence="12">Catalyzes the cyclization of GTP to (8S)-3',8-cyclo-7,8-dihydroguanosine 5'-triphosphate.</text>
</comment>
<dbReference type="PROSITE" id="PS01305">
    <property type="entry name" value="MOAA_NIFB_PQQE"/>
    <property type="match status" value="1"/>
</dbReference>
<keyword evidence="2 12" id="KW-0004">4Fe-4S</keyword>
<feature type="binding site" evidence="12">
    <location>
        <position position="157"/>
    </location>
    <ligand>
        <name>GTP</name>
        <dbReference type="ChEBI" id="CHEBI:37565"/>
    </ligand>
</feature>
<feature type="binding site" evidence="12">
    <location>
        <position position="15"/>
    </location>
    <ligand>
        <name>GTP</name>
        <dbReference type="ChEBI" id="CHEBI:37565"/>
    </ligand>
</feature>
<dbReference type="SFLD" id="SFLDS00029">
    <property type="entry name" value="Radical_SAM"/>
    <property type="match status" value="1"/>
</dbReference>
<dbReference type="GO" id="GO:0006777">
    <property type="term" value="P:Mo-molybdopterin cofactor biosynthetic process"/>
    <property type="evidence" value="ECO:0007669"/>
    <property type="project" value="UniProtKB-UniRule"/>
</dbReference>
<dbReference type="Pfam" id="PF04055">
    <property type="entry name" value="Radical_SAM"/>
    <property type="match status" value="1"/>
</dbReference>
<evidence type="ECO:0000256" key="12">
    <source>
        <dbReference type="HAMAP-Rule" id="MF_01225"/>
    </source>
</evidence>
<dbReference type="STRING" id="306537.jk1598"/>
<feature type="binding site" evidence="12">
    <location>
        <position position="66"/>
    </location>
    <ligand>
        <name>GTP</name>
        <dbReference type="ChEBI" id="CHEBI:37565"/>
    </ligand>
</feature>
<evidence type="ECO:0000313" key="15">
    <source>
        <dbReference type="Proteomes" id="UP000000545"/>
    </source>
</evidence>
<dbReference type="SUPFAM" id="SSF102114">
    <property type="entry name" value="Radical SAM enzymes"/>
    <property type="match status" value="1"/>
</dbReference>
<gene>
    <name evidence="12 14" type="primary">moaA</name>
    <name evidence="14" type="ordered locus">jk1598</name>
</gene>
<evidence type="ECO:0000256" key="3">
    <source>
        <dbReference type="ARBA" id="ARBA00022691"/>
    </source>
</evidence>
<dbReference type="UniPathway" id="UPA00344"/>
<keyword evidence="9 12" id="KW-0501">Molybdenum cofactor biosynthesis</keyword>
<evidence type="ECO:0000256" key="8">
    <source>
        <dbReference type="ARBA" id="ARBA00023134"/>
    </source>
</evidence>
<feature type="binding site" evidence="12">
    <location>
        <position position="257"/>
    </location>
    <ligand>
        <name>[4Fe-4S] cluster</name>
        <dbReference type="ChEBI" id="CHEBI:49883"/>
        <label>2</label>
        <note>4Fe-4S-substrate</note>
    </ligand>
</feature>
<dbReference type="InterPro" id="IPR006638">
    <property type="entry name" value="Elp3/MiaA/NifB-like_rSAM"/>
</dbReference>
<comment type="cofactor">
    <cofactor evidence="12">
        <name>[4Fe-4S] cluster</name>
        <dbReference type="ChEBI" id="CHEBI:49883"/>
    </cofactor>
    <text evidence="12">Binds 2 [4Fe-4S] clusters. Binds 1 [4Fe-4S] cluster coordinated with 3 cysteines and an exchangeable S-adenosyl-L-methionine and 1 [4Fe-4S] cluster coordinated with 3 cysteines and the GTP-derived substrate.</text>
</comment>
<evidence type="ECO:0000259" key="13">
    <source>
        <dbReference type="PROSITE" id="PS51918"/>
    </source>
</evidence>
<feature type="binding site" evidence="12">
    <location>
        <begin position="259"/>
        <end position="261"/>
    </location>
    <ligand>
        <name>GTP</name>
        <dbReference type="ChEBI" id="CHEBI:37565"/>
    </ligand>
</feature>
<evidence type="ECO:0000256" key="6">
    <source>
        <dbReference type="ARBA" id="ARBA00023004"/>
    </source>
</evidence>
<feature type="binding site" evidence="12">
    <location>
        <position position="29"/>
    </location>
    <ligand>
        <name>[4Fe-4S] cluster</name>
        <dbReference type="ChEBI" id="CHEBI:49883"/>
        <label>1</label>
        <note>4Fe-4S-S-AdoMet</note>
    </ligand>
</feature>
<dbReference type="PANTHER" id="PTHR22960">
    <property type="entry name" value="MOLYBDOPTERIN COFACTOR SYNTHESIS PROTEIN A"/>
    <property type="match status" value="1"/>
</dbReference>
<evidence type="ECO:0000256" key="1">
    <source>
        <dbReference type="ARBA" id="ARBA00012167"/>
    </source>
</evidence>
<feature type="binding site" evidence="12">
    <location>
        <position position="70"/>
    </location>
    <ligand>
        <name>S-adenosyl-L-methionine</name>
        <dbReference type="ChEBI" id="CHEBI:59789"/>
    </ligand>
</feature>
<dbReference type="Pfam" id="PF06463">
    <property type="entry name" value="Mob_synth_C"/>
    <property type="match status" value="1"/>
</dbReference>
<feature type="binding site" evidence="12">
    <location>
        <position position="97"/>
    </location>
    <ligand>
        <name>GTP</name>
        <dbReference type="ChEBI" id="CHEBI:37565"/>
    </ligand>
</feature>
<keyword evidence="15" id="KW-1185">Reference proteome</keyword>
<comment type="subunit">
    <text evidence="12">Monomer and homodimer.</text>
</comment>
<keyword evidence="6 12" id="KW-0408">Iron</keyword>
<dbReference type="InterPro" id="IPR007197">
    <property type="entry name" value="rSAM"/>
</dbReference>
<dbReference type="GeneID" id="92739227"/>
<dbReference type="eggNOG" id="COG2896">
    <property type="taxonomic scope" value="Bacteria"/>
</dbReference>
<dbReference type="OrthoDB" id="9763993at2"/>
<dbReference type="CDD" id="cd21117">
    <property type="entry name" value="Twitch_MoaA"/>
    <property type="match status" value="1"/>
</dbReference>
<accession>Q4JTT6</accession>
<dbReference type="EC" id="4.1.99.22" evidence="1 12"/>
<evidence type="ECO:0000256" key="2">
    <source>
        <dbReference type="ARBA" id="ARBA00022485"/>
    </source>
</evidence>
<dbReference type="Gene3D" id="3.20.20.70">
    <property type="entry name" value="Aldolase class I"/>
    <property type="match status" value="1"/>
</dbReference>
<dbReference type="GO" id="GO:0005525">
    <property type="term" value="F:GTP binding"/>
    <property type="evidence" value="ECO:0007669"/>
    <property type="project" value="UniProtKB-UniRule"/>
</dbReference>
<dbReference type="SFLD" id="SFLDG01067">
    <property type="entry name" value="SPASM/twitch_domain_containing"/>
    <property type="match status" value="1"/>
</dbReference>
<dbReference type="HAMAP" id="MF_01225_B">
    <property type="entry name" value="MoaA_B"/>
    <property type="match status" value="1"/>
</dbReference>
<dbReference type="HOGENOM" id="CLU_009273_0_1_11"/>
<feature type="binding site" evidence="12">
    <location>
        <position position="121"/>
    </location>
    <ligand>
        <name>S-adenosyl-L-methionine</name>
        <dbReference type="ChEBI" id="CHEBI:59789"/>
    </ligand>
</feature>
<keyword evidence="7 12" id="KW-0411">Iron-sulfur</keyword>
<proteinExistence type="inferred from homology"/>
<evidence type="ECO:0000256" key="11">
    <source>
        <dbReference type="ARBA" id="ARBA00048697"/>
    </source>
</evidence>
<dbReference type="InterPro" id="IPR010505">
    <property type="entry name" value="MoaA_twitch"/>
</dbReference>
<dbReference type="KEGG" id="cjk:jk1598"/>
<dbReference type="PATRIC" id="fig|306537.10.peg.1617"/>
<dbReference type="SMART" id="SM00729">
    <property type="entry name" value="Elp3"/>
    <property type="match status" value="1"/>
</dbReference>
<dbReference type="GO" id="GO:0061799">
    <property type="term" value="F:cyclic pyranopterin monophosphate synthase activity"/>
    <property type="evidence" value="ECO:0007669"/>
    <property type="project" value="TreeGrafter"/>
</dbReference>
<keyword evidence="3 12" id="KW-0949">S-adenosyl-L-methionine</keyword>
<protein>
    <recommendedName>
        <fullName evidence="1 12">GTP 3',8-cyclase</fullName>
        <ecNumber evidence="1 12">4.1.99.22</ecNumber>
    </recommendedName>
    <alternativeName>
        <fullName evidence="12">Molybdenum cofactor biosynthesis protein A</fullName>
    </alternativeName>
</protein>
<feature type="domain" description="Radical SAM core" evidence="13">
    <location>
        <begin position="6"/>
        <end position="228"/>
    </location>
</feature>
<dbReference type="PANTHER" id="PTHR22960:SF0">
    <property type="entry name" value="MOLYBDENUM COFACTOR BIOSYNTHESIS PROTEIN 1"/>
    <property type="match status" value="1"/>
</dbReference>
<dbReference type="InterPro" id="IPR040064">
    <property type="entry name" value="MoaA-like"/>
</dbReference>
<evidence type="ECO:0000256" key="4">
    <source>
        <dbReference type="ARBA" id="ARBA00022723"/>
    </source>
</evidence>
<evidence type="ECO:0000313" key="14">
    <source>
        <dbReference type="EMBL" id="CAI37771.1"/>
    </source>
</evidence>
<keyword evidence="4 12" id="KW-0479">Metal-binding</keyword>
<dbReference type="RefSeq" id="WP_011273993.1">
    <property type="nucleotide sequence ID" value="NC_007164.1"/>
</dbReference>
<comment type="pathway">
    <text evidence="12">Cofactor biosynthesis; molybdopterin biosynthesis.</text>
</comment>
<evidence type="ECO:0000256" key="9">
    <source>
        <dbReference type="ARBA" id="ARBA00023150"/>
    </source>
</evidence>
<feature type="binding site" evidence="12">
    <location>
        <position position="188"/>
    </location>
    <ligand>
        <name>S-adenosyl-L-methionine</name>
        <dbReference type="ChEBI" id="CHEBI:59789"/>
    </ligand>
</feature>
<dbReference type="InterPro" id="IPR013483">
    <property type="entry name" value="MoaA"/>
</dbReference>
<keyword evidence="5 12" id="KW-0547">Nucleotide-binding</keyword>
<dbReference type="GO" id="GO:0051539">
    <property type="term" value="F:4 iron, 4 sulfur cluster binding"/>
    <property type="evidence" value="ECO:0007669"/>
    <property type="project" value="UniProtKB-UniRule"/>
</dbReference>
<feature type="binding site" evidence="12">
    <location>
        <position position="271"/>
    </location>
    <ligand>
        <name>[4Fe-4S] cluster</name>
        <dbReference type="ChEBI" id="CHEBI:49883"/>
        <label>2</label>
        <note>4Fe-4S-substrate</note>
    </ligand>
</feature>
<dbReference type="InterPro" id="IPR058240">
    <property type="entry name" value="rSAM_sf"/>
</dbReference>
<dbReference type="InterPro" id="IPR000385">
    <property type="entry name" value="MoaA_NifB_PqqE_Fe-S-bd_CS"/>
</dbReference>
<dbReference type="SFLD" id="SFLDG01386">
    <property type="entry name" value="main_SPASM_domain-containing"/>
    <property type="match status" value="1"/>
</dbReference>